<feature type="region of interest" description="Disordered" evidence="1">
    <location>
        <begin position="135"/>
        <end position="154"/>
    </location>
</feature>
<dbReference type="InterPro" id="IPR050900">
    <property type="entry name" value="Transposase_IS3/IS150/IS904"/>
</dbReference>
<dbReference type="InterPro" id="IPR012337">
    <property type="entry name" value="RNaseH-like_sf"/>
</dbReference>
<organism evidence="3">
    <name type="scientific">Prasiolopsis wulf-kochii</name>
    <dbReference type="NCBI Taxonomy" id="3239232"/>
    <lineage>
        <taxon>Eukaryota</taxon>
        <taxon>Viridiplantae</taxon>
        <taxon>Chlorophyta</taxon>
        <taxon>core chlorophytes</taxon>
        <taxon>Trebouxiophyceae</taxon>
        <taxon>Prasiolales</taxon>
        <taxon>Prasiolaceae</taxon>
        <taxon>Prasiolopsis</taxon>
    </lineage>
</organism>
<geneLocation type="chloroplast" evidence="3"/>
<feature type="domain" description="Integrase catalytic" evidence="2">
    <location>
        <begin position="31"/>
        <end position="154"/>
    </location>
</feature>
<gene>
    <name evidence="3" type="primary">orf154</name>
</gene>
<evidence type="ECO:0000313" key="3">
    <source>
        <dbReference type="EMBL" id="AIT93544.1"/>
    </source>
</evidence>
<name>A0A097KK17_9CHLO</name>
<evidence type="ECO:0000256" key="1">
    <source>
        <dbReference type="SAM" id="MobiDB-lite"/>
    </source>
</evidence>
<evidence type="ECO:0000259" key="2">
    <source>
        <dbReference type="PROSITE" id="PS50994"/>
    </source>
</evidence>
<dbReference type="AlphaFoldDB" id="A0A097KK17"/>
<dbReference type="InterPro" id="IPR036397">
    <property type="entry name" value="RNaseH_sf"/>
</dbReference>
<dbReference type="PROSITE" id="PS50994">
    <property type="entry name" value="INTEGRASE"/>
    <property type="match status" value="1"/>
</dbReference>
<dbReference type="GO" id="GO:0015074">
    <property type="term" value="P:DNA integration"/>
    <property type="evidence" value="ECO:0007669"/>
    <property type="project" value="InterPro"/>
</dbReference>
<protein>
    <submittedName>
        <fullName evidence="3">Putative viral integrase</fullName>
    </submittedName>
</protein>
<dbReference type="GO" id="GO:0003676">
    <property type="term" value="F:nucleic acid binding"/>
    <property type="evidence" value="ECO:0007669"/>
    <property type="project" value="InterPro"/>
</dbReference>
<dbReference type="EMBL" id="KM462862">
    <property type="protein sequence ID" value="AIT93544.1"/>
    <property type="molecule type" value="Genomic_DNA"/>
</dbReference>
<accession>A0A097KK17</accession>
<sequence length="154" mass="17856">MKRVYRTRRAKRGYDNKAAYIFANILNNCNRNATPNLVWVLNFTKLDIKGQLHSSHYWLIFIDHFARKVIYNKVYFIKHGKGCVFACKVIKALQQCIIQRQPNQEVLVHTDNGTEFVNKEYYSFVDKNTLLVGSTSSVGQPEHNSLTESAIKKN</sequence>
<reference evidence="3" key="1">
    <citation type="journal article" date="2014" name="BMC Evol. Biol.">
        <title>Chloroplast phylogenomic analysis resolves deep-level relationships within the green algal class Trebouxiophyceae.</title>
        <authorList>
            <person name="Lemieux C."/>
            <person name="Otis C."/>
            <person name="Turmel M."/>
        </authorList>
    </citation>
    <scope>NUCLEOTIDE SEQUENCE</scope>
</reference>
<proteinExistence type="predicted"/>
<keyword evidence="3" id="KW-0150">Chloroplast</keyword>
<dbReference type="SUPFAM" id="SSF53098">
    <property type="entry name" value="Ribonuclease H-like"/>
    <property type="match status" value="1"/>
</dbReference>
<dbReference type="InterPro" id="IPR001584">
    <property type="entry name" value="Integrase_cat-core"/>
</dbReference>
<dbReference type="PANTHER" id="PTHR46889">
    <property type="entry name" value="TRANSPOSASE INSF FOR INSERTION SEQUENCE IS3B-RELATED"/>
    <property type="match status" value="1"/>
</dbReference>
<dbReference type="Gene3D" id="3.30.420.10">
    <property type="entry name" value="Ribonuclease H-like superfamily/Ribonuclease H"/>
    <property type="match status" value="1"/>
</dbReference>
<feature type="compositionally biased region" description="Polar residues" evidence="1">
    <location>
        <begin position="135"/>
        <end position="148"/>
    </location>
</feature>
<dbReference type="PANTHER" id="PTHR46889:SF4">
    <property type="entry name" value="TRANSPOSASE INSO FOR INSERTION SEQUENCE ELEMENT IS911B-RELATED"/>
    <property type="match status" value="1"/>
</dbReference>
<keyword evidence="3" id="KW-0934">Plastid</keyword>